<dbReference type="KEGG" id="fat:DVK85_10735"/>
<dbReference type="EMBL" id="CP031188">
    <property type="protein sequence ID" value="AXG74680.1"/>
    <property type="molecule type" value="Genomic_DNA"/>
</dbReference>
<evidence type="ECO:0000256" key="1">
    <source>
        <dbReference type="SAM" id="Phobius"/>
    </source>
</evidence>
<feature type="transmembrane region" description="Helical" evidence="1">
    <location>
        <begin position="44"/>
        <end position="67"/>
    </location>
</feature>
<keyword evidence="4" id="KW-1185">Reference proteome</keyword>
<evidence type="ECO:0000313" key="3">
    <source>
        <dbReference type="EMBL" id="AXG74680.1"/>
    </source>
</evidence>
<feature type="domain" description="YdbS-like PH" evidence="2">
    <location>
        <begin position="99"/>
        <end position="174"/>
    </location>
</feature>
<proteinExistence type="predicted"/>
<dbReference type="Proteomes" id="UP000253951">
    <property type="component" value="Chromosome"/>
</dbReference>
<feature type="transmembrane region" description="Helical" evidence="1">
    <location>
        <begin position="73"/>
        <end position="91"/>
    </location>
</feature>
<evidence type="ECO:0000259" key="2">
    <source>
        <dbReference type="Pfam" id="PF03703"/>
    </source>
</evidence>
<dbReference type="OrthoDB" id="1524472at2"/>
<dbReference type="Pfam" id="PF03703">
    <property type="entry name" value="bPH_2"/>
    <property type="match status" value="1"/>
</dbReference>
<dbReference type="PANTHER" id="PTHR34473">
    <property type="entry name" value="UPF0699 TRANSMEMBRANE PROTEIN YDBS"/>
    <property type="match status" value="1"/>
</dbReference>
<keyword evidence="1" id="KW-0812">Transmembrane</keyword>
<name>A0A345HDM0_9FLAO</name>
<reference evidence="3 4" key="1">
    <citation type="submission" date="2018-07" db="EMBL/GenBank/DDBJ databases">
        <title>Complete genome sequence of Flavobacterium arcticum type strain SM1502T.</title>
        <authorList>
            <person name="Li Y."/>
            <person name="Li D.-D."/>
        </authorList>
    </citation>
    <scope>NUCLEOTIDE SEQUENCE [LARGE SCALE GENOMIC DNA]</scope>
    <source>
        <strain evidence="3 4">SM1502</strain>
    </source>
</reference>
<dbReference type="AlphaFoldDB" id="A0A345HDM0"/>
<organism evidence="3 4">
    <name type="scientific">Flavobacterium arcticum</name>
    <dbReference type="NCBI Taxonomy" id="1784713"/>
    <lineage>
        <taxon>Bacteria</taxon>
        <taxon>Pseudomonadati</taxon>
        <taxon>Bacteroidota</taxon>
        <taxon>Flavobacteriia</taxon>
        <taxon>Flavobacteriales</taxon>
        <taxon>Flavobacteriaceae</taxon>
        <taxon>Flavobacterium</taxon>
    </lineage>
</organism>
<protein>
    <submittedName>
        <fullName evidence="3">PH domain-containing protein</fullName>
    </submittedName>
</protein>
<sequence length="187" mass="21142">MDTITNESNNLEDNRYINNPIDTLLLPKFEEVQLSSLQVSYYKVMLFNIGLFYLLLMLGAGCAFYFIEELQPYWYIPVAVIAFLLCVSLLISKISFKKRGFAFRTHDVVYRSGVITVNTIIIPYNRVQHVALHEGLLSRKLGLATIEIFTAGGNSSDLKIPGLEKSHAEKIKQLLVGKVLNQQPDEA</sequence>
<dbReference type="RefSeq" id="WP_114678438.1">
    <property type="nucleotide sequence ID" value="NZ_CP031188.1"/>
</dbReference>
<evidence type="ECO:0000313" key="4">
    <source>
        <dbReference type="Proteomes" id="UP000253951"/>
    </source>
</evidence>
<dbReference type="PANTHER" id="PTHR34473:SF2">
    <property type="entry name" value="UPF0699 TRANSMEMBRANE PROTEIN YDBT"/>
    <property type="match status" value="1"/>
</dbReference>
<keyword evidence="1" id="KW-0472">Membrane</keyword>
<keyword evidence="1" id="KW-1133">Transmembrane helix</keyword>
<dbReference type="InterPro" id="IPR005182">
    <property type="entry name" value="YdbS-like_PH"/>
</dbReference>
<gene>
    <name evidence="3" type="ORF">DVK85_10735</name>
</gene>
<accession>A0A345HDM0</accession>